<gene>
    <name evidence="3" type="ORF">FHU37_005147</name>
</gene>
<dbReference type="PANTHER" id="PTHR43685">
    <property type="entry name" value="GLYCOSYLTRANSFERASE"/>
    <property type="match status" value="1"/>
</dbReference>
<dbReference type="Gene3D" id="3.90.550.10">
    <property type="entry name" value="Spore Coat Polysaccharide Biosynthesis Protein SpsA, Chain A"/>
    <property type="match status" value="1"/>
</dbReference>
<evidence type="ECO:0000259" key="2">
    <source>
        <dbReference type="Pfam" id="PF00535"/>
    </source>
</evidence>
<dbReference type="InterPro" id="IPR050834">
    <property type="entry name" value="Glycosyltransf_2"/>
</dbReference>
<feature type="compositionally biased region" description="Pro residues" evidence="1">
    <location>
        <begin position="1"/>
        <end position="13"/>
    </location>
</feature>
<keyword evidence="3" id="KW-0808">Transferase</keyword>
<organism evidence="3 4">
    <name type="scientific">Allostreptomyces psammosilenae</name>
    <dbReference type="NCBI Taxonomy" id="1892865"/>
    <lineage>
        <taxon>Bacteria</taxon>
        <taxon>Bacillati</taxon>
        <taxon>Actinomycetota</taxon>
        <taxon>Actinomycetes</taxon>
        <taxon>Kitasatosporales</taxon>
        <taxon>Streptomycetaceae</taxon>
        <taxon>Allostreptomyces</taxon>
    </lineage>
</organism>
<dbReference type="Proteomes" id="UP000567795">
    <property type="component" value="Unassembled WGS sequence"/>
</dbReference>
<evidence type="ECO:0000256" key="1">
    <source>
        <dbReference type="SAM" id="MobiDB-lite"/>
    </source>
</evidence>
<dbReference type="InterPro" id="IPR001173">
    <property type="entry name" value="Glyco_trans_2-like"/>
</dbReference>
<protein>
    <submittedName>
        <fullName evidence="3">GT2 family glycosyltransferase</fullName>
    </submittedName>
</protein>
<dbReference type="EMBL" id="JACBZD010000002">
    <property type="protein sequence ID" value="NYI08118.1"/>
    <property type="molecule type" value="Genomic_DNA"/>
</dbReference>
<dbReference type="AlphaFoldDB" id="A0A853ACC5"/>
<feature type="domain" description="Glycosyltransferase 2-like" evidence="2">
    <location>
        <begin position="45"/>
        <end position="212"/>
    </location>
</feature>
<proteinExistence type="predicted"/>
<dbReference type="GO" id="GO:0016740">
    <property type="term" value="F:transferase activity"/>
    <property type="evidence" value="ECO:0007669"/>
    <property type="project" value="UniProtKB-KW"/>
</dbReference>
<dbReference type="SUPFAM" id="SSF53448">
    <property type="entry name" value="Nucleotide-diphospho-sugar transferases"/>
    <property type="match status" value="1"/>
</dbReference>
<evidence type="ECO:0000313" key="4">
    <source>
        <dbReference type="Proteomes" id="UP000567795"/>
    </source>
</evidence>
<evidence type="ECO:0000313" key="3">
    <source>
        <dbReference type="EMBL" id="NYI08118.1"/>
    </source>
</evidence>
<dbReference type="PANTHER" id="PTHR43685:SF3">
    <property type="entry name" value="SLR2126 PROTEIN"/>
    <property type="match status" value="1"/>
</dbReference>
<dbReference type="InterPro" id="IPR029044">
    <property type="entry name" value="Nucleotide-diphossugar_trans"/>
</dbReference>
<feature type="region of interest" description="Disordered" evidence="1">
    <location>
        <begin position="400"/>
        <end position="475"/>
    </location>
</feature>
<keyword evidence="4" id="KW-1185">Reference proteome</keyword>
<sequence>MTERPAPTPPLGPRPGQGTPRTPGTPGTPGAPGTGDVPPTAGEVSVVICAYTEQRWEDILAAVGSLRAQRRPPLETLLVVDHNARLHDRLAEHFAGDDTVRLLENEQARGLSGGKNTGAAHARGRVVAYLDDDAVADRDWVGALADGYADPAVVAVGGHTLPSWDIRRPLWFPPEFDWVVGCSYRGLPAHRAPVRNLSGGNASFRREVFERVGGFRTDLGRSRGGRPMGCEETEFCIRLSRLLPGSVLLYEPAALIHHRVPEARTRFGYFQSRCYAEGLSKAQVARLAGRGAALASERRHAAVALPRGVVRGLTDALRGRPRGLGQAGAIVTGTAAAAWGLLRGTVGGSGAAAPVPPTAPPAPAAGPAGALGAAGAGGATRVGGATRIGGPARASAVAAASSATASSTTGPSTPGPSPTASTTPGPSATSAPTQRRAPARDGSGARAVATGSTPLSAAGPDGPPRTRGGHRRGAR</sequence>
<dbReference type="Pfam" id="PF00535">
    <property type="entry name" value="Glycos_transf_2"/>
    <property type="match status" value="1"/>
</dbReference>
<feature type="compositionally biased region" description="Low complexity" evidence="1">
    <location>
        <begin position="400"/>
        <end position="433"/>
    </location>
</feature>
<feature type="region of interest" description="Disordered" evidence="1">
    <location>
        <begin position="1"/>
        <end position="39"/>
    </location>
</feature>
<reference evidence="3 4" key="1">
    <citation type="submission" date="2020-07" db="EMBL/GenBank/DDBJ databases">
        <title>Sequencing the genomes of 1000 actinobacteria strains.</title>
        <authorList>
            <person name="Klenk H.-P."/>
        </authorList>
    </citation>
    <scope>NUCLEOTIDE SEQUENCE [LARGE SCALE GENOMIC DNA]</scope>
    <source>
        <strain evidence="3 4">DSM 42178</strain>
    </source>
</reference>
<comment type="caution">
    <text evidence="3">The sequence shown here is derived from an EMBL/GenBank/DDBJ whole genome shotgun (WGS) entry which is preliminary data.</text>
</comment>
<name>A0A853ACC5_9ACTN</name>
<feature type="compositionally biased region" description="Low complexity" evidence="1">
    <location>
        <begin position="14"/>
        <end position="25"/>
    </location>
</feature>
<accession>A0A853ACC5</accession>